<feature type="coiled-coil region" evidence="1">
    <location>
        <begin position="158"/>
        <end position="241"/>
    </location>
</feature>
<evidence type="ECO:0000256" key="1">
    <source>
        <dbReference type="SAM" id="Coils"/>
    </source>
</evidence>
<feature type="region of interest" description="Disordered" evidence="2">
    <location>
        <begin position="76"/>
        <end position="98"/>
    </location>
</feature>
<keyword evidence="4" id="KW-1185">Reference proteome</keyword>
<dbReference type="Proteomes" id="UP001377567">
    <property type="component" value="Unassembled WGS sequence"/>
</dbReference>
<sequence length="563" mass="64499">MTEAPENKNILDLAEALDVNSTFGYDGGWNNAHNEYATRHQSSDSTNDKRVAFNSPTGKKYPNNYHQNVQAWKGLEESTPNKVKPFSSSSNRLDGKTVRGSDLESDIMEDLHPLNHAFEQQEQKPPNHTIEDLKKKILERDSTIVKMSQDIEMRDERIRSLDTQVTNYYNDLQEANSRKEVPDKKLIDEINTLKAENARLIETCNNLNIVVKQLEKKETENESLQSTCQMLQEEKDTLTSKCTACETDTSNAKQEAAEAKAHFSNIQQYFRKLTLFNVSVGAIVTKEFDASKNYEDIDLISMNEMLEKEGVKFDQQLLGWTKDDFANLLTSVQSLTQNTNDGTSNINQRFKDTMEQFEKLEGTINQLNDAKSEQLADVQNALTEEITKCTNEIIDAANLKMNWVVEREKLEETIRDNESVIIRLKSENARIKGDESDSLNFNDVKCADVSRSIFDSLQLSDIDKLDNVTLKNQLKKVCINLQVPYHKLQRKVVLANVLIKSELILLLNFVNGLYFDIHGKNLEFEEFEKEMYHRYQDCRDIGTLVNPLQAILSTLYSDIVGRF</sequence>
<evidence type="ECO:0000256" key="2">
    <source>
        <dbReference type="SAM" id="MobiDB-lite"/>
    </source>
</evidence>
<dbReference type="Pfam" id="PF11778">
    <property type="entry name" value="SID"/>
    <property type="match status" value="1"/>
</dbReference>
<name>A0AAV5S9V4_MAUHU</name>
<feature type="coiled-coil region" evidence="1">
    <location>
        <begin position="350"/>
        <end position="427"/>
    </location>
</feature>
<reference evidence="3 4" key="1">
    <citation type="journal article" date="2023" name="Elife">
        <title>Identification of key yeast species and microbe-microbe interactions impacting larval growth of Drosophila in the wild.</title>
        <authorList>
            <person name="Mure A."/>
            <person name="Sugiura Y."/>
            <person name="Maeda R."/>
            <person name="Honda K."/>
            <person name="Sakurai N."/>
            <person name="Takahashi Y."/>
            <person name="Watada M."/>
            <person name="Katoh T."/>
            <person name="Gotoh A."/>
            <person name="Gotoh Y."/>
            <person name="Taniguchi I."/>
            <person name="Nakamura K."/>
            <person name="Hayashi T."/>
            <person name="Katayama T."/>
            <person name="Uemura T."/>
            <person name="Hattori Y."/>
        </authorList>
    </citation>
    <scope>NUCLEOTIDE SEQUENCE [LARGE SCALE GENOMIC DNA]</scope>
    <source>
        <strain evidence="3 4">KH-74</strain>
    </source>
</reference>
<gene>
    <name evidence="3" type="ORF">DAKH74_054900</name>
</gene>
<dbReference type="AlphaFoldDB" id="A0AAV5S9V4"/>
<comment type="caution">
    <text evidence="3">The sequence shown here is derived from an EMBL/GenBank/DDBJ whole genome shotgun (WGS) entry which is preliminary data.</text>
</comment>
<keyword evidence="1" id="KW-0175">Coiled coil</keyword>
<dbReference type="EMBL" id="BTGD01000025">
    <property type="protein sequence ID" value="GMM58873.1"/>
    <property type="molecule type" value="Genomic_DNA"/>
</dbReference>
<organism evidence="3 4">
    <name type="scientific">Maudiozyma humilis</name>
    <name type="common">Sour dough yeast</name>
    <name type="synonym">Kazachstania humilis</name>
    <dbReference type="NCBI Taxonomy" id="51915"/>
    <lineage>
        <taxon>Eukaryota</taxon>
        <taxon>Fungi</taxon>
        <taxon>Dikarya</taxon>
        <taxon>Ascomycota</taxon>
        <taxon>Saccharomycotina</taxon>
        <taxon>Saccharomycetes</taxon>
        <taxon>Saccharomycetales</taxon>
        <taxon>Saccharomycetaceae</taxon>
        <taxon>Maudiozyma</taxon>
    </lineage>
</organism>
<dbReference type="Gene3D" id="1.10.287.1490">
    <property type="match status" value="1"/>
</dbReference>
<feature type="compositionally biased region" description="Basic and acidic residues" evidence="2">
    <location>
        <begin position="38"/>
        <end position="51"/>
    </location>
</feature>
<dbReference type="InterPro" id="IPR021750">
    <property type="entry name" value="Sid4-like"/>
</dbReference>
<feature type="region of interest" description="Disordered" evidence="2">
    <location>
        <begin position="38"/>
        <end position="64"/>
    </location>
</feature>
<evidence type="ECO:0000313" key="3">
    <source>
        <dbReference type="EMBL" id="GMM58873.1"/>
    </source>
</evidence>
<feature type="compositionally biased region" description="Polar residues" evidence="2">
    <location>
        <begin position="78"/>
        <end position="92"/>
    </location>
</feature>
<evidence type="ECO:0000313" key="4">
    <source>
        <dbReference type="Proteomes" id="UP001377567"/>
    </source>
</evidence>
<proteinExistence type="predicted"/>
<accession>A0AAV5S9V4</accession>
<protein>
    <submittedName>
        <fullName evidence="3">Uncharacterized protein</fullName>
    </submittedName>
</protein>